<accession>G0EQP5</accession>
<gene>
    <name evidence="2" type="ordered locus">Bint_1527</name>
</gene>
<evidence type="ECO:0000313" key="3">
    <source>
        <dbReference type="Proteomes" id="UP000008522"/>
    </source>
</evidence>
<name>G0EQP5_BRAIP</name>
<keyword evidence="3" id="KW-1185">Reference proteome</keyword>
<keyword evidence="1" id="KW-0472">Membrane</keyword>
<protein>
    <submittedName>
        <fullName evidence="2">Uncharacterized protein</fullName>
    </submittedName>
</protein>
<reference evidence="2 3" key="1">
    <citation type="journal article" date="2011" name="BMC Genomics">
        <title>Complete genome sequence of Brachyspira intermedia reveals unique genomic features in Brachyspira species and phage-mediated horizontal gene transfer.</title>
        <authorList>
            <person name="Hafstrom T."/>
            <person name="Jansson D.S."/>
            <person name="Segerman B."/>
        </authorList>
    </citation>
    <scope>NUCLEOTIDE SEQUENCE [LARGE SCALE GENOMIC DNA]</scope>
    <source>
        <strain evidence="3">ATCC 51140 / PWS/A</strain>
    </source>
</reference>
<dbReference type="Proteomes" id="UP000008522">
    <property type="component" value="Chromosome"/>
</dbReference>
<dbReference type="AlphaFoldDB" id="G0EQP5"/>
<keyword evidence="1" id="KW-1133">Transmembrane helix</keyword>
<evidence type="ECO:0000313" key="2">
    <source>
        <dbReference type="EMBL" id="AEM22146.1"/>
    </source>
</evidence>
<proteinExistence type="predicted"/>
<organism evidence="2 3">
    <name type="scientific">Brachyspira intermedia (strain ATCC 51140 / PWS/A)</name>
    <name type="common">Serpulina intermedia</name>
    <dbReference type="NCBI Taxonomy" id="1045858"/>
    <lineage>
        <taxon>Bacteria</taxon>
        <taxon>Pseudomonadati</taxon>
        <taxon>Spirochaetota</taxon>
        <taxon>Spirochaetia</taxon>
        <taxon>Brachyspirales</taxon>
        <taxon>Brachyspiraceae</taxon>
        <taxon>Brachyspira</taxon>
    </lineage>
</organism>
<keyword evidence="1" id="KW-0812">Transmembrane</keyword>
<dbReference type="EMBL" id="CP002874">
    <property type="protein sequence ID" value="AEM22146.1"/>
    <property type="molecule type" value="Genomic_DNA"/>
</dbReference>
<dbReference type="PATRIC" id="fig|1045858.4.peg.1526"/>
<feature type="transmembrane region" description="Helical" evidence="1">
    <location>
        <begin position="6"/>
        <end position="26"/>
    </location>
</feature>
<dbReference type="KEGG" id="bip:Bint_1527"/>
<dbReference type="HOGENOM" id="CLU_172363_0_0_12"/>
<evidence type="ECO:0000256" key="1">
    <source>
        <dbReference type="SAM" id="Phobius"/>
    </source>
</evidence>
<sequence>MKSKYFIYFLITGIVFGYISFLNYTIKTKDKKIKYLEKEIYTAKIEISNITALKNINFEKRQIYIDETFKNSSNLINEIENKNLTKNELRALNTSIENYYKIASNKK</sequence>